<accession>V5RHN5</accession>
<dbReference type="Proteomes" id="UP000018550">
    <property type="component" value="Chromosome"/>
</dbReference>
<reference evidence="2 3" key="1">
    <citation type="journal article" date="2014" name="Genome Announc.">
        <title>Complete Genome Sequence of Spiroplasma apis B31T (ATCC 33834), a Bacterium Associated with May Disease of Honeybees (Apis mellifera).</title>
        <authorList>
            <person name="Ku C."/>
            <person name="Lo W.S."/>
            <person name="Chen L.L."/>
            <person name="Kuo C.H."/>
        </authorList>
    </citation>
    <scope>NUCLEOTIDE SEQUENCE [LARGE SCALE GENOMIC DNA]</scope>
    <source>
        <strain evidence="2">B31</strain>
    </source>
</reference>
<protein>
    <submittedName>
        <fullName evidence="2">Glycerol-3-phosphate oxidase</fullName>
    </submittedName>
</protein>
<dbReference type="PATRIC" id="fig|1276258.3.peg.186"/>
<dbReference type="OrthoDB" id="9801699at2"/>
<gene>
    <name evidence="2" type="primary">glpO</name>
    <name evidence="2" type="ORF">SAPIS_v1c01930</name>
</gene>
<dbReference type="PANTHER" id="PTHR42720">
    <property type="entry name" value="GLYCEROL-3-PHOSPHATE DEHYDROGENASE"/>
    <property type="match status" value="1"/>
</dbReference>
<dbReference type="SUPFAM" id="SSF51905">
    <property type="entry name" value="FAD/NAD(P)-binding domain"/>
    <property type="match status" value="1"/>
</dbReference>
<evidence type="ECO:0000313" key="3">
    <source>
        <dbReference type="Proteomes" id="UP000018550"/>
    </source>
</evidence>
<dbReference type="eggNOG" id="COG0579">
    <property type="taxonomic scope" value="Bacteria"/>
</dbReference>
<dbReference type="Gene3D" id="3.50.50.60">
    <property type="entry name" value="FAD/NAD(P)-binding domain"/>
    <property type="match status" value="1"/>
</dbReference>
<dbReference type="SUPFAM" id="SSF54373">
    <property type="entry name" value="FAD-linked reductases, C-terminal domain"/>
    <property type="match status" value="1"/>
</dbReference>
<dbReference type="InterPro" id="IPR036188">
    <property type="entry name" value="FAD/NAD-bd_sf"/>
</dbReference>
<sequence length="384" mass="43021">MEKFEYDICIIGAGIIGASVARELSKYKLNIIVLESNPSYAMETSEGNSGLIHGGFDAKTGKLNASLNILGKERYNDWFRELDFSHKNINSLVLAFNDNEVEHLNILYNRGIDNGLNSKEMQIINQNKILEMEPNINKDVKKALLCNSSVVIDPVELTGVLLKNAIRNGVKVKFNSKVTHISKSEDRFEVSFNEETVSAKRVINCAGHYADVISKMAGFDDFTLNTRRGEYLVLEKSVNNNVNNVLFMVPTIHGKGVLVAPTLKGKILVGPTAEENVPKEETRVITPEKEQEIIKIGKQILPNLDIKLTSLRFSGSRPIYLKTDDFYINYASKDKNFINIAGIKSPGISCAPSIADYVINLLKPFLKMEINPNYQPNEKNIFYK</sequence>
<dbReference type="NCBIfam" id="NF033460">
    <property type="entry name" value="glycerol3P_ox_II"/>
    <property type="match status" value="1"/>
</dbReference>
<dbReference type="RefSeq" id="WP_023788973.1">
    <property type="nucleotide sequence ID" value="NC_022998.1"/>
</dbReference>
<dbReference type="InterPro" id="IPR006076">
    <property type="entry name" value="FAD-dep_OxRdtase"/>
</dbReference>
<dbReference type="KEGG" id="sapi:SAPIS_v1c01930"/>
<dbReference type="EMBL" id="CP006682">
    <property type="protein sequence ID" value="AHB36039.1"/>
    <property type="molecule type" value="Genomic_DNA"/>
</dbReference>
<dbReference type="HOGENOM" id="CLU_024775_3_0_14"/>
<dbReference type="STRING" id="1276258.SAPIS_v1c01930"/>
<evidence type="ECO:0000259" key="1">
    <source>
        <dbReference type="Pfam" id="PF01266"/>
    </source>
</evidence>
<dbReference type="InterPro" id="IPR052745">
    <property type="entry name" value="G3P_Oxidase/Oxidoreductase"/>
</dbReference>
<name>V5RHN5_SPIAP</name>
<evidence type="ECO:0000313" key="2">
    <source>
        <dbReference type="EMBL" id="AHB36039.1"/>
    </source>
</evidence>
<dbReference type="PANTHER" id="PTHR42720:SF1">
    <property type="entry name" value="GLYCEROL 3-PHOSPHATE OXIDASE"/>
    <property type="match status" value="1"/>
</dbReference>
<keyword evidence="3" id="KW-1185">Reference proteome</keyword>
<dbReference type="Gene3D" id="3.30.9.10">
    <property type="entry name" value="D-Amino Acid Oxidase, subunit A, domain 2"/>
    <property type="match status" value="1"/>
</dbReference>
<organism evidence="2 3">
    <name type="scientific">Spiroplasma apis B31</name>
    <dbReference type="NCBI Taxonomy" id="1276258"/>
    <lineage>
        <taxon>Bacteria</taxon>
        <taxon>Bacillati</taxon>
        <taxon>Mycoplasmatota</taxon>
        <taxon>Mollicutes</taxon>
        <taxon>Entomoplasmatales</taxon>
        <taxon>Spiroplasmataceae</taxon>
        <taxon>Spiroplasma</taxon>
    </lineage>
</organism>
<dbReference type="Pfam" id="PF01266">
    <property type="entry name" value="DAO"/>
    <property type="match status" value="1"/>
</dbReference>
<dbReference type="AlphaFoldDB" id="V5RHN5"/>
<proteinExistence type="predicted"/>
<feature type="domain" description="FAD dependent oxidoreductase" evidence="1">
    <location>
        <begin position="7"/>
        <end position="360"/>
    </location>
</feature>